<sequence>MTVIDEVRNLTDRQLLALVADACGASRYPETGDWEYFYIRQSQERGGDGLEFEAWNPLEDDGDALRLAVGLNIHIEQNTAFSRACALWYGQGVLRDELFEPWGNDKFAATRRAIVLAAAAIQSQATS</sequence>
<protein>
    <recommendedName>
        <fullName evidence="3">DUF2591 domain-containing protein</fullName>
    </recommendedName>
</protein>
<accession>A0AAW4XZJ0</accession>
<evidence type="ECO:0000313" key="1">
    <source>
        <dbReference type="EMBL" id="MCD2166855.1"/>
    </source>
</evidence>
<organism evidence="1 2">
    <name type="scientific">Comamonas koreensis</name>
    <dbReference type="NCBI Taxonomy" id="160825"/>
    <lineage>
        <taxon>Bacteria</taxon>
        <taxon>Pseudomonadati</taxon>
        <taxon>Pseudomonadota</taxon>
        <taxon>Betaproteobacteria</taxon>
        <taxon>Burkholderiales</taxon>
        <taxon>Comamonadaceae</taxon>
        <taxon>Comamonas</taxon>
    </lineage>
</organism>
<dbReference type="EMBL" id="JAJNCT010000021">
    <property type="protein sequence ID" value="MCD2166855.1"/>
    <property type="molecule type" value="Genomic_DNA"/>
</dbReference>
<reference evidence="1 2" key="1">
    <citation type="submission" date="2021-11" db="EMBL/GenBank/DDBJ databases">
        <title>Genome sequence.</title>
        <authorList>
            <person name="Sun Q."/>
        </authorList>
    </citation>
    <scope>NUCLEOTIDE SEQUENCE [LARGE SCALE GENOMIC DNA]</scope>
    <source>
        <strain evidence="1 2">KCTC 12005</strain>
    </source>
</reference>
<name>A0AAW4XZJ0_9BURK</name>
<proteinExistence type="predicted"/>
<dbReference type="RefSeq" id="WP_230778021.1">
    <property type="nucleotide sequence ID" value="NZ_JAJNCT010000021.1"/>
</dbReference>
<dbReference type="AlphaFoldDB" id="A0AAW4XZJ0"/>
<keyword evidence="2" id="KW-1185">Reference proteome</keyword>
<evidence type="ECO:0008006" key="3">
    <source>
        <dbReference type="Google" id="ProtNLM"/>
    </source>
</evidence>
<evidence type="ECO:0000313" key="2">
    <source>
        <dbReference type="Proteomes" id="UP001199260"/>
    </source>
</evidence>
<dbReference type="Proteomes" id="UP001199260">
    <property type="component" value="Unassembled WGS sequence"/>
</dbReference>
<gene>
    <name evidence="1" type="ORF">LPW39_17155</name>
</gene>
<comment type="caution">
    <text evidence="1">The sequence shown here is derived from an EMBL/GenBank/DDBJ whole genome shotgun (WGS) entry which is preliminary data.</text>
</comment>